<dbReference type="SUPFAM" id="SSF55729">
    <property type="entry name" value="Acyl-CoA N-acyltransferases (Nat)"/>
    <property type="match status" value="1"/>
</dbReference>
<dbReference type="PANTHER" id="PTHR47237:SF2">
    <property type="entry name" value="BLL4206 PROTEIN"/>
    <property type="match status" value="1"/>
</dbReference>
<dbReference type="PROSITE" id="PS51186">
    <property type="entry name" value="GNAT"/>
    <property type="match status" value="1"/>
</dbReference>
<reference evidence="2" key="1">
    <citation type="journal article" date="2014" name="Int. J. Syst. Evol. Microbiol.">
        <title>Complete genome sequence of Corynebacterium casei LMG S-19264T (=DSM 44701T), isolated from a smear-ripened cheese.</title>
        <authorList>
            <consortium name="US DOE Joint Genome Institute (JGI-PGF)"/>
            <person name="Walter F."/>
            <person name="Albersmeier A."/>
            <person name="Kalinowski J."/>
            <person name="Ruckert C."/>
        </authorList>
    </citation>
    <scope>NUCLEOTIDE SEQUENCE</scope>
    <source>
        <strain evidence="2">KCTC 32296</strain>
    </source>
</reference>
<proteinExistence type="predicted"/>
<accession>A0A918Q3Q1</accession>
<dbReference type="InterPro" id="IPR041496">
    <property type="entry name" value="YitH/HolE_GNAT"/>
</dbReference>
<dbReference type="Pfam" id="PF18014">
    <property type="entry name" value="Acetyltransf_18"/>
    <property type="match status" value="1"/>
</dbReference>
<name>A0A918Q3Q1_9CAUL</name>
<dbReference type="CDD" id="cd04301">
    <property type="entry name" value="NAT_SF"/>
    <property type="match status" value="1"/>
</dbReference>
<dbReference type="InterPro" id="IPR052729">
    <property type="entry name" value="Acyl/Acetyltrans_Enzymes"/>
</dbReference>
<dbReference type="EMBL" id="BMZB01000001">
    <property type="protein sequence ID" value="GGZ31153.1"/>
    <property type="molecule type" value="Genomic_DNA"/>
</dbReference>
<dbReference type="AlphaFoldDB" id="A0A918Q3Q1"/>
<dbReference type="RefSeq" id="WP_189485929.1">
    <property type="nucleotide sequence ID" value="NZ_BMZB01000001.1"/>
</dbReference>
<gene>
    <name evidence="2" type="ORF">GCM10011273_17130</name>
</gene>
<comment type="caution">
    <text evidence="2">The sequence shown here is derived from an EMBL/GenBank/DDBJ whole genome shotgun (WGS) entry which is preliminary data.</text>
</comment>
<evidence type="ECO:0000313" key="2">
    <source>
        <dbReference type="EMBL" id="GGZ31153.1"/>
    </source>
</evidence>
<dbReference type="PANTHER" id="PTHR47237">
    <property type="entry name" value="SLL0310 PROTEIN"/>
    <property type="match status" value="1"/>
</dbReference>
<feature type="domain" description="N-acetyltransferase" evidence="1">
    <location>
        <begin position="9"/>
        <end position="141"/>
    </location>
</feature>
<protein>
    <submittedName>
        <fullName evidence="2">N-acetyltransferase</fullName>
    </submittedName>
</protein>
<dbReference type="Gene3D" id="3.40.630.90">
    <property type="match status" value="1"/>
</dbReference>
<sequence>MDTVTDAALSFRAMTPADLDQAYGLSMAVRWPHRREDWSALLRLGQGFVAESKGQIVGTTMLWPYGADAASLGMVIVAEDYQGQGIGRQLMNAALKAADGRTVQLNATDEGLPLYQKLGFVPVGAIHQHQGSAFSMPVIELGEGERLRPMGTSDRPALIQLDTEVTGLEREGLYRAVFAKAKGIVIDCEGDIRGFALMRRFGRGYSIGPVIARDLNGAKAIISYWLGSNPGLFIRLDVTEESGLTPWLDEAGLTQVGRVVTMKRAAVTKPATDSSLKLFAITSQALG</sequence>
<dbReference type="Pfam" id="PF13508">
    <property type="entry name" value="Acetyltransf_7"/>
    <property type="match status" value="1"/>
</dbReference>
<reference evidence="2" key="2">
    <citation type="submission" date="2020-09" db="EMBL/GenBank/DDBJ databases">
        <authorList>
            <person name="Sun Q."/>
            <person name="Kim S."/>
        </authorList>
    </citation>
    <scope>NUCLEOTIDE SEQUENCE</scope>
    <source>
        <strain evidence="2">KCTC 32296</strain>
    </source>
</reference>
<evidence type="ECO:0000259" key="1">
    <source>
        <dbReference type="PROSITE" id="PS51186"/>
    </source>
</evidence>
<organism evidence="2 3">
    <name type="scientific">Asticcacaulis endophyticus</name>
    <dbReference type="NCBI Taxonomy" id="1395890"/>
    <lineage>
        <taxon>Bacteria</taxon>
        <taxon>Pseudomonadati</taxon>
        <taxon>Pseudomonadota</taxon>
        <taxon>Alphaproteobacteria</taxon>
        <taxon>Caulobacterales</taxon>
        <taxon>Caulobacteraceae</taxon>
        <taxon>Asticcacaulis</taxon>
    </lineage>
</organism>
<dbReference type="InterPro" id="IPR000182">
    <property type="entry name" value="GNAT_dom"/>
</dbReference>
<keyword evidence="3" id="KW-1185">Reference proteome</keyword>
<evidence type="ECO:0000313" key="3">
    <source>
        <dbReference type="Proteomes" id="UP000662572"/>
    </source>
</evidence>
<dbReference type="InterPro" id="IPR016181">
    <property type="entry name" value="Acyl_CoA_acyltransferase"/>
</dbReference>
<dbReference type="GO" id="GO:0016747">
    <property type="term" value="F:acyltransferase activity, transferring groups other than amino-acyl groups"/>
    <property type="evidence" value="ECO:0007669"/>
    <property type="project" value="InterPro"/>
</dbReference>
<dbReference type="Gene3D" id="3.40.630.30">
    <property type="match status" value="1"/>
</dbReference>
<dbReference type="Proteomes" id="UP000662572">
    <property type="component" value="Unassembled WGS sequence"/>
</dbReference>